<feature type="compositionally biased region" description="Basic residues" evidence="1">
    <location>
        <begin position="412"/>
        <end position="427"/>
    </location>
</feature>
<comment type="caution">
    <text evidence="3">The sequence shown here is derived from an EMBL/GenBank/DDBJ whole genome shotgun (WGS) entry which is preliminary data.</text>
</comment>
<dbReference type="PROSITE" id="PS50076">
    <property type="entry name" value="DNAJ_2"/>
    <property type="match status" value="1"/>
</dbReference>
<dbReference type="PANTHER" id="PTHR45496">
    <property type="entry name" value="CHAPERONE DNAJ-DOMAIN SUPERFAMILY PROTEIN"/>
    <property type="match status" value="1"/>
</dbReference>
<dbReference type="EMBL" id="JAMYWD010000007">
    <property type="protein sequence ID" value="KAJ4966175.1"/>
    <property type="molecule type" value="Genomic_DNA"/>
</dbReference>
<dbReference type="OrthoDB" id="10250354at2759"/>
<dbReference type="AlphaFoldDB" id="A0A9Q0QNJ0"/>
<dbReference type="InterPro" id="IPR036869">
    <property type="entry name" value="J_dom_sf"/>
</dbReference>
<dbReference type="Proteomes" id="UP001141806">
    <property type="component" value="Unassembled WGS sequence"/>
</dbReference>
<evidence type="ECO:0000259" key="2">
    <source>
        <dbReference type="PROSITE" id="PS50076"/>
    </source>
</evidence>
<proteinExistence type="predicted"/>
<evidence type="ECO:0000256" key="1">
    <source>
        <dbReference type="SAM" id="MobiDB-lite"/>
    </source>
</evidence>
<dbReference type="CDD" id="cd06257">
    <property type="entry name" value="DnaJ"/>
    <property type="match status" value="1"/>
</dbReference>
<protein>
    <recommendedName>
        <fullName evidence="2">J domain-containing protein</fullName>
    </recommendedName>
</protein>
<keyword evidence="4" id="KW-1185">Reference proteome</keyword>
<dbReference type="InterPro" id="IPR018253">
    <property type="entry name" value="DnaJ_domain_CS"/>
</dbReference>
<gene>
    <name evidence="3" type="ORF">NE237_018024</name>
</gene>
<feature type="domain" description="J" evidence="2">
    <location>
        <begin position="99"/>
        <end position="164"/>
    </location>
</feature>
<dbReference type="Gene3D" id="1.10.287.110">
    <property type="entry name" value="DnaJ domain"/>
    <property type="match status" value="1"/>
</dbReference>
<dbReference type="PROSITE" id="PS00636">
    <property type="entry name" value="DNAJ_1"/>
    <property type="match status" value="1"/>
</dbReference>
<dbReference type="InterPro" id="IPR001623">
    <property type="entry name" value="DnaJ_domain"/>
</dbReference>
<feature type="compositionally biased region" description="Basic and acidic residues" evidence="1">
    <location>
        <begin position="429"/>
        <end position="448"/>
    </location>
</feature>
<dbReference type="PANTHER" id="PTHR45496:SF1">
    <property type="entry name" value="CHAPERONE DNAJ-DOMAIN SUPERFAMILY PROTEIN"/>
    <property type="match status" value="1"/>
</dbReference>
<evidence type="ECO:0000313" key="4">
    <source>
        <dbReference type="Proteomes" id="UP001141806"/>
    </source>
</evidence>
<accession>A0A9Q0QNJ0</accession>
<evidence type="ECO:0000313" key="3">
    <source>
        <dbReference type="EMBL" id="KAJ4966175.1"/>
    </source>
</evidence>
<dbReference type="SUPFAM" id="SSF46565">
    <property type="entry name" value="Chaperone J-domain"/>
    <property type="match status" value="1"/>
</dbReference>
<organism evidence="3 4">
    <name type="scientific">Protea cynaroides</name>
    <dbReference type="NCBI Taxonomy" id="273540"/>
    <lineage>
        <taxon>Eukaryota</taxon>
        <taxon>Viridiplantae</taxon>
        <taxon>Streptophyta</taxon>
        <taxon>Embryophyta</taxon>
        <taxon>Tracheophyta</taxon>
        <taxon>Spermatophyta</taxon>
        <taxon>Magnoliopsida</taxon>
        <taxon>Proteales</taxon>
        <taxon>Proteaceae</taxon>
        <taxon>Protea</taxon>
    </lineage>
</organism>
<reference evidence="3" key="1">
    <citation type="journal article" date="2023" name="Plant J.">
        <title>The genome of the king protea, Protea cynaroides.</title>
        <authorList>
            <person name="Chang J."/>
            <person name="Duong T.A."/>
            <person name="Schoeman C."/>
            <person name="Ma X."/>
            <person name="Roodt D."/>
            <person name="Barker N."/>
            <person name="Li Z."/>
            <person name="Van de Peer Y."/>
            <person name="Mizrachi E."/>
        </authorList>
    </citation>
    <scope>NUCLEOTIDE SEQUENCE</scope>
    <source>
        <tissue evidence="3">Young leaves</tissue>
    </source>
</reference>
<dbReference type="InterPro" id="IPR053052">
    <property type="entry name" value="Imprinting_Balance_Reg"/>
</dbReference>
<dbReference type="CDD" id="cd15489">
    <property type="entry name" value="PHD_SF"/>
    <property type="match status" value="1"/>
</dbReference>
<feature type="compositionally biased region" description="Basic and acidic residues" evidence="1">
    <location>
        <begin position="375"/>
        <end position="401"/>
    </location>
</feature>
<feature type="region of interest" description="Disordered" evidence="1">
    <location>
        <begin position="175"/>
        <end position="201"/>
    </location>
</feature>
<dbReference type="SMART" id="SM00271">
    <property type="entry name" value="DnaJ"/>
    <property type="match status" value="1"/>
</dbReference>
<dbReference type="PRINTS" id="PR00625">
    <property type="entry name" value="JDOMAIN"/>
</dbReference>
<feature type="region of interest" description="Disordered" evidence="1">
    <location>
        <begin position="340"/>
        <end position="476"/>
    </location>
</feature>
<sequence>MCQTQSHIHIALFLARSVEGGREGERTTERMEAGNSERSEAQRCLGIAEKLLTARDLVGSKNFAVRAQEMDSSLDGVDQILAIVDVLLAAEKRINNHFDWYAILQLGSQSNDLELIKRKYRRLALLLHPDKNKSVFADNAFKLVVDAWAVLSNPSKKTLYDNELNLFSKLVSSKPLHQQKQSVRRSPRDKKKKASKEQNFNSGSSRIAPFMSTFWTTCPYCYNLYEYPRVYEECCLRCEKCKRAFHAVMVRSLPPSLPGKEEFYCCWGVFPFAFSMSNSGRGKPEFPSFPDWMPSPSMFPPISSTEKNAGFPKWMPFSPMFPSQSQGEAKHNATAAAPVNLDEDGNADCDNSVDMTEEGNLATHVKKRSLSNTKPEQRVRKANKGDENTPVEATKDGDQKSEAPNITIAKPLMRKKTVAKRTQKQRGRGAQDKKVESRSAQEPERLDLNEGLWNEAKDSEPGEGTDAASGDEDVASGVGFFEGLDDFLGNLPILNVVDDGGKVEGGDA</sequence>
<feature type="compositionally biased region" description="Basic residues" evidence="1">
    <location>
        <begin position="182"/>
        <end position="194"/>
    </location>
</feature>
<name>A0A9Q0QNJ0_9MAGN</name>
<dbReference type="Pfam" id="PF00226">
    <property type="entry name" value="DnaJ"/>
    <property type="match status" value="1"/>
</dbReference>